<proteinExistence type="predicted"/>
<dbReference type="Proteomes" id="UP000005239">
    <property type="component" value="Unassembled WGS sequence"/>
</dbReference>
<feature type="compositionally biased region" description="Basic residues" evidence="5">
    <location>
        <begin position="40"/>
        <end position="53"/>
    </location>
</feature>
<keyword evidence="2 6" id="KW-0812">Transmembrane</keyword>
<evidence type="ECO:0000256" key="1">
    <source>
        <dbReference type="ARBA" id="ARBA00004141"/>
    </source>
</evidence>
<evidence type="ECO:0000256" key="5">
    <source>
        <dbReference type="SAM" id="MobiDB-lite"/>
    </source>
</evidence>
<accession>A0A8R1UF50</accession>
<reference evidence="7" key="2">
    <citation type="submission" date="2022-06" db="UniProtKB">
        <authorList>
            <consortium name="EnsemblMetazoa"/>
        </authorList>
    </citation>
    <scope>IDENTIFICATION</scope>
    <source>
        <strain evidence="7">PS312</strain>
    </source>
</reference>
<dbReference type="GO" id="GO:0005886">
    <property type="term" value="C:plasma membrane"/>
    <property type="evidence" value="ECO:0000318"/>
    <property type="project" value="GO_Central"/>
</dbReference>
<organism evidence="7 8">
    <name type="scientific">Pristionchus pacificus</name>
    <name type="common">Parasitic nematode worm</name>
    <dbReference type="NCBI Taxonomy" id="54126"/>
    <lineage>
        <taxon>Eukaryota</taxon>
        <taxon>Metazoa</taxon>
        <taxon>Ecdysozoa</taxon>
        <taxon>Nematoda</taxon>
        <taxon>Chromadorea</taxon>
        <taxon>Rhabditida</taxon>
        <taxon>Rhabditina</taxon>
        <taxon>Diplogasteromorpha</taxon>
        <taxon>Diplogasteroidea</taxon>
        <taxon>Neodiplogasteridae</taxon>
        <taxon>Pristionchus</taxon>
    </lineage>
</organism>
<feature type="compositionally biased region" description="Basic residues" evidence="5">
    <location>
        <begin position="9"/>
        <end position="20"/>
    </location>
</feature>
<gene>
    <name evidence="7" type="primary">WBGene00114521</name>
</gene>
<feature type="transmembrane region" description="Helical" evidence="6">
    <location>
        <begin position="170"/>
        <end position="191"/>
    </location>
</feature>
<evidence type="ECO:0000313" key="7">
    <source>
        <dbReference type="EnsemblMetazoa" id="PPA24967.1"/>
    </source>
</evidence>
<evidence type="ECO:0000256" key="4">
    <source>
        <dbReference type="ARBA" id="ARBA00023136"/>
    </source>
</evidence>
<dbReference type="AlphaFoldDB" id="A0A2A6CG16"/>
<feature type="region of interest" description="Disordered" evidence="5">
    <location>
        <begin position="1"/>
        <end position="90"/>
    </location>
</feature>
<reference evidence="8" key="1">
    <citation type="journal article" date="2008" name="Nat. Genet.">
        <title>The Pristionchus pacificus genome provides a unique perspective on nematode lifestyle and parasitism.</title>
        <authorList>
            <person name="Dieterich C."/>
            <person name="Clifton S.W."/>
            <person name="Schuster L.N."/>
            <person name="Chinwalla A."/>
            <person name="Delehaunty K."/>
            <person name="Dinkelacker I."/>
            <person name="Fulton L."/>
            <person name="Fulton R."/>
            <person name="Godfrey J."/>
            <person name="Minx P."/>
            <person name="Mitreva M."/>
            <person name="Roeseler W."/>
            <person name="Tian H."/>
            <person name="Witte H."/>
            <person name="Yang S.P."/>
            <person name="Wilson R.K."/>
            <person name="Sommer R.J."/>
        </authorList>
    </citation>
    <scope>NUCLEOTIDE SEQUENCE [LARGE SCALE GENOMIC DNA]</scope>
    <source>
        <strain evidence="8">PS312</strain>
    </source>
</reference>
<keyword evidence="8" id="KW-1185">Reference proteome</keyword>
<dbReference type="InterPro" id="IPR018499">
    <property type="entry name" value="Tetraspanin/Peripherin"/>
</dbReference>
<feature type="compositionally biased region" description="Pro residues" evidence="5">
    <location>
        <begin position="25"/>
        <end position="38"/>
    </location>
</feature>
<dbReference type="EnsemblMetazoa" id="PPA24967.1">
    <property type="protein sequence ID" value="PPA24967.1"/>
    <property type="gene ID" value="WBGene00114521"/>
</dbReference>
<evidence type="ECO:0000256" key="2">
    <source>
        <dbReference type="ARBA" id="ARBA00022692"/>
    </source>
</evidence>
<name>A0A2A6CG16_PRIPA</name>
<keyword evidence="4 6" id="KW-0472">Membrane</keyword>
<sequence length="450" mass="51318">MTRPTPDPHRKKKHHDKPKRGPVQSPAPSPAAPSPNPPAARRKSKNKHSKGSRRGSNGREPANFEGVPKLPKMNPLTNEPHKQRPEARREEVRAMKRMFDEGYNAVRDSGPRDRPRLVVLNFLFFIVSIVKVFSNLALLAARFMVLLWATFNDENTSSNFFYRVIVDGSMVTLFFQLFLIFADCFLIYAMFKQDSKKLIWLYALSFCLTFFVLTLGALNLAIGNRSVLLAEGFIGSYLAASTTPMESARKLFEEHNCCGFNDPLDWHKEKLFEWDSELTNSRMTIQQNFSWVDECMQRENRKPGDNATPSFCNIPIKPLNVTTYSPRDLRLLIQEEGGIRSSFFSPSTLDQLRSVDGCVVVINRFIQSQNTIFIVSTVLFVLVLPIQTFLIAVAFVNDNAIGRMVQIEGEPAMEKLEKCSSLAFFKKFDQNMGVKHKKKRRVHHSNSEES</sequence>
<feature type="transmembrane region" description="Helical" evidence="6">
    <location>
        <begin position="198"/>
        <end position="222"/>
    </location>
</feature>
<comment type="subcellular location">
    <subcellularLocation>
        <location evidence="1">Membrane</location>
        <topology evidence="1">Multi-pass membrane protein</topology>
    </subcellularLocation>
</comment>
<evidence type="ECO:0000256" key="6">
    <source>
        <dbReference type="SAM" id="Phobius"/>
    </source>
</evidence>
<evidence type="ECO:0000313" key="8">
    <source>
        <dbReference type="Proteomes" id="UP000005239"/>
    </source>
</evidence>
<keyword evidence="3 6" id="KW-1133">Transmembrane helix</keyword>
<evidence type="ECO:0000256" key="3">
    <source>
        <dbReference type="ARBA" id="ARBA00022989"/>
    </source>
</evidence>
<dbReference type="Pfam" id="PF00335">
    <property type="entry name" value="Tetraspanin"/>
    <property type="match status" value="1"/>
</dbReference>
<protein>
    <submittedName>
        <fullName evidence="7">Tetraspannin</fullName>
    </submittedName>
</protein>
<feature type="compositionally biased region" description="Basic and acidic residues" evidence="5">
    <location>
        <begin position="79"/>
        <end position="90"/>
    </location>
</feature>
<feature type="transmembrane region" description="Helical" evidence="6">
    <location>
        <begin position="117"/>
        <end position="150"/>
    </location>
</feature>
<accession>A0A2A6CG16</accession>
<feature type="transmembrane region" description="Helical" evidence="6">
    <location>
        <begin position="372"/>
        <end position="396"/>
    </location>
</feature>